<dbReference type="AlphaFoldDB" id="A0A545TBG5"/>
<comment type="caution">
    <text evidence="1">The sequence shown here is derived from an EMBL/GenBank/DDBJ whole genome shotgun (WGS) entry which is preliminary data.</text>
</comment>
<dbReference type="EMBL" id="VHSG01000016">
    <property type="protein sequence ID" value="TQV74546.1"/>
    <property type="molecule type" value="Genomic_DNA"/>
</dbReference>
<organism evidence="1 2">
    <name type="scientific">Exilibacterium tricleocarpae</name>
    <dbReference type="NCBI Taxonomy" id="2591008"/>
    <lineage>
        <taxon>Bacteria</taxon>
        <taxon>Pseudomonadati</taxon>
        <taxon>Pseudomonadota</taxon>
        <taxon>Gammaproteobacteria</taxon>
        <taxon>Cellvibrionales</taxon>
        <taxon>Cellvibrionaceae</taxon>
        <taxon>Exilibacterium</taxon>
    </lineage>
</organism>
<accession>A0A545TBG5</accession>
<keyword evidence="2" id="KW-1185">Reference proteome</keyword>
<gene>
    <name evidence="1" type="ORF">FKG94_16170</name>
</gene>
<protein>
    <submittedName>
        <fullName evidence="1">Uncharacterized protein</fullName>
    </submittedName>
</protein>
<proteinExistence type="predicted"/>
<reference evidence="1 2" key="1">
    <citation type="submission" date="2019-06" db="EMBL/GenBank/DDBJ databases">
        <title>Whole genome sequence for Cellvibrionaceae sp. R142.</title>
        <authorList>
            <person name="Wang G."/>
        </authorList>
    </citation>
    <scope>NUCLEOTIDE SEQUENCE [LARGE SCALE GENOMIC DNA]</scope>
    <source>
        <strain evidence="1 2">R142</strain>
    </source>
</reference>
<sequence length="76" mass="8132">MGAIPADFQVVEEAAVDEVDSYPEQAQRKITRGNDKGALVFTVEQLLTCPVCVYLSGSAPGFQPTTVLNDAGFKNI</sequence>
<name>A0A545TBG5_9GAMM</name>
<dbReference type="RefSeq" id="WP_142905367.1">
    <property type="nucleotide sequence ID" value="NZ_ML660096.1"/>
</dbReference>
<evidence type="ECO:0000313" key="1">
    <source>
        <dbReference type="EMBL" id="TQV74546.1"/>
    </source>
</evidence>
<dbReference type="Proteomes" id="UP000319732">
    <property type="component" value="Unassembled WGS sequence"/>
</dbReference>
<evidence type="ECO:0000313" key="2">
    <source>
        <dbReference type="Proteomes" id="UP000319732"/>
    </source>
</evidence>